<dbReference type="Pfam" id="PF03372">
    <property type="entry name" value="Exo_endo_phos"/>
    <property type="match status" value="1"/>
</dbReference>
<sequence length="352" mass="41096">MPIVESFFLTTAAISVVASVIKLIKKDSWWIRFFDFPQWQVVIIGYLALGGLLLTWDFSITWHIIAISVLLVVLIYETTIVYPYTYFAPHESKKAHNTREENEVSLMISNVYMYNNCYDRCLDLIERKDADIVILVETNLKWEEKMRRLEHRYEFRIKYPLDNTYGMLLYSKLELIAPEVKFLIEEDVPSIHTYVKLRNGKRIKLYAVHPKPPSPTQNETSTERDAELYILAKEIEHVSAPVIVAGDLNDVAWSRSTRIFQRISGLLDPRKGRGFFNTFHVKYPVFRWPLDHVFHSGEFCLIHLERLPDIGSDHFPMFIHLAYISDKEDEPLEEPADEGDRKEALEKISAAL</sequence>
<feature type="domain" description="Endonuclease/exonuclease/phosphatase" evidence="3">
    <location>
        <begin position="110"/>
        <end position="314"/>
    </location>
</feature>
<dbReference type="InterPro" id="IPR036691">
    <property type="entry name" value="Endo/exonu/phosph_ase_sf"/>
</dbReference>
<dbReference type="AlphaFoldDB" id="L8JM28"/>
<dbReference type="EMBL" id="AMZN01000081">
    <property type="protein sequence ID" value="ELR69263.1"/>
    <property type="molecule type" value="Genomic_DNA"/>
</dbReference>
<keyword evidence="2" id="KW-1133">Transmembrane helix</keyword>
<dbReference type="eggNOG" id="COG3021">
    <property type="taxonomic scope" value="Bacteria"/>
</dbReference>
<dbReference type="SUPFAM" id="SSF56219">
    <property type="entry name" value="DNase I-like"/>
    <property type="match status" value="1"/>
</dbReference>
<comment type="caution">
    <text evidence="4">The sequence shown here is derived from an EMBL/GenBank/DDBJ whole genome shotgun (WGS) entry which is preliminary data.</text>
</comment>
<dbReference type="PATRIC" id="fig|1237149.3.peg.4715"/>
<dbReference type="InterPro" id="IPR005135">
    <property type="entry name" value="Endo/exonuclease/phosphatase"/>
</dbReference>
<name>L8JM28_9BACT</name>
<keyword evidence="2" id="KW-0472">Membrane</keyword>
<evidence type="ECO:0000313" key="4">
    <source>
        <dbReference type="EMBL" id="ELR69263.1"/>
    </source>
</evidence>
<dbReference type="Proteomes" id="UP000011135">
    <property type="component" value="Unassembled WGS sequence"/>
</dbReference>
<protein>
    <recommendedName>
        <fullName evidence="3">Endonuclease/exonuclease/phosphatase domain-containing protein</fullName>
    </recommendedName>
</protein>
<feature type="transmembrane region" description="Helical" evidence="2">
    <location>
        <begin position="36"/>
        <end position="56"/>
    </location>
</feature>
<feature type="transmembrane region" description="Helical" evidence="2">
    <location>
        <begin position="62"/>
        <end position="84"/>
    </location>
</feature>
<evidence type="ECO:0000256" key="1">
    <source>
        <dbReference type="SAM" id="MobiDB-lite"/>
    </source>
</evidence>
<evidence type="ECO:0000313" key="5">
    <source>
        <dbReference type="Proteomes" id="UP000011135"/>
    </source>
</evidence>
<accession>L8JM28</accession>
<feature type="region of interest" description="Disordered" evidence="1">
    <location>
        <begin position="329"/>
        <end position="352"/>
    </location>
</feature>
<dbReference type="Gene3D" id="3.60.10.10">
    <property type="entry name" value="Endonuclease/exonuclease/phosphatase"/>
    <property type="match status" value="1"/>
</dbReference>
<dbReference type="GO" id="GO:0003824">
    <property type="term" value="F:catalytic activity"/>
    <property type="evidence" value="ECO:0007669"/>
    <property type="project" value="InterPro"/>
</dbReference>
<proteinExistence type="predicted"/>
<evidence type="ECO:0000259" key="3">
    <source>
        <dbReference type="Pfam" id="PF03372"/>
    </source>
</evidence>
<reference evidence="4 5" key="1">
    <citation type="submission" date="2012-12" db="EMBL/GenBank/DDBJ databases">
        <title>Genome assembly of Fulvivirga imtechensis AK7.</title>
        <authorList>
            <person name="Nupur N."/>
            <person name="Khatri I."/>
            <person name="Kumar R."/>
            <person name="Subramanian S."/>
            <person name="Pinnaka A."/>
        </authorList>
    </citation>
    <scope>NUCLEOTIDE SEQUENCE [LARGE SCALE GENOMIC DNA]</scope>
    <source>
        <strain evidence="4 5">AK7</strain>
    </source>
</reference>
<dbReference type="STRING" id="1237149.C900_05334"/>
<feature type="transmembrane region" description="Helical" evidence="2">
    <location>
        <begin position="6"/>
        <end position="24"/>
    </location>
</feature>
<organism evidence="4 5">
    <name type="scientific">Fulvivirga imtechensis AK7</name>
    <dbReference type="NCBI Taxonomy" id="1237149"/>
    <lineage>
        <taxon>Bacteria</taxon>
        <taxon>Pseudomonadati</taxon>
        <taxon>Bacteroidota</taxon>
        <taxon>Cytophagia</taxon>
        <taxon>Cytophagales</taxon>
        <taxon>Fulvivirgaceae</taxon>
        <taxon>Fulvivirga</taxon>
    </lineage>
</organism>
<keyword evidence="2" id="KW-0812">Transmembrane</keyword>
<evidence type="ECO:0000256" key="2">
    <source>
        <dbReference type="SAM" id="Phobius"/>
    </source>
</evidence>
<keyword evidence="5" id="KW-1185">Reference proteome</keyword>
<gene>
    <name evidence="4" type="ORF">C900_05334</name>
</gene>